<protein>
    <submittedName>
        <fullName evidence="1">Uncharacterized protein</fullName>
    </submittedName>
</protein>
<name>A0A0A9GJ74_ARUDO</name>
<proteinExistence type="predicted"/>
<reference evidence="1" key="1">
    <citation type="submission" date="2014-09" db="EMBL/GenBank/DDBJ databases">
        <authorList>
            <person name="Magalhaes I.L.F."/>
            <person name="Oliveira U."/>
            <person name="Santos F.R."/>
            <person name="Vidigal T.H.D.A."/>
            <person name="Brescovit A.D."/>
            <person name="Santos A.J."/>
        </authorList>
    </citation>
    <scope>NUCLEOTIDE SEQUENCE</scope>
    <source>
        <tissue evidence="1">Shoot tissue taken approximately 20 cm above the soil surface</tissue>
    </source>
</reference>
<evidence type="ECO:0000313" key="1">
    <source>
        <dbReference type="EMBL" id="JAE20733.1"/>
    </source>
</evidence>
<dbReference type="EMBL" id="GBRH01177163">
    <property type="protein sequence ID" value="JAE20733.1"/>
    <property type="molecule type" value="Transcribed_RNA"/>
</dbReference>
<organism evidence="1">
    <name type="scientific">Arundo donax</name>
    <name type="common">Giant reed</name>
    <name type="synonym">Donax arundinaceus</name>
    <dbReference type="NCBI Taxonomy" id="35708"/>
    <lineage>
        <taxon>Eukaryota</taxon>
        <taxon>Viridiplantae</taxon>
        <taxon>Streptophyta</taxon>
        <taxon>Embryophyta</taxon>
        <taxon>Tracheophyta</taxon>
        <taxon>Spermatophyta</taxon>
        <taxon>Magnoliopsida</taxon>
        <taxon>Liliopsida</taxon>
        <taxon>Poales</taxon>
        <taxon>Poaceae</taxon>
        <taxon>PACMAD clade</taxon>
        <taxon>Arundinoideae</taxon>
        <taxon>Arundineae</taxon>
        <taxon>Arundo</taxon>
    </lineage>
</organism>
<reference evidence="1" key="2">
    <citation type="journal article" date="2015" name="Data Brief">
        <title>Shoot transcriptome of the giant reed, Arundo donax.</title>
        <authorList>
            <person name="Barrero R.A."/>
            <person name="Guerrero F.D."/>
            <person name="Moolhuijzen P."/>
            <person name="Goolsby J.A."/>
            <person name="Tidwell J."/>
            <person name="Bellgard S.E."/>
            <person name="Bellgard M.I."/>
        </authorList>
    </citation>
    <scope>NUCLEOTIDE SEQUENCE</scope>
    <source>
        <tissue evidence="1">Shoot tissue taken approximately 20 cm above the soil surface</tissue>
    </source>
</reference>
<accession>A0A0A9GJ74</accession>
<sequence>MRGCFLSNPFLVARFRSLDNTLTL</sequence>
<dbReference type="AlphaFoldDB" id="A0A0A9GJ74"/>